<keyword evidence="1" id="KW-0346">Stress response</keyword>
<gene>
    <name evidence="6" type="ORF">FB192DRAFT_1067108</name>
</gene>
<comment type="caution">
    <text evidence="6">The sequence shown here is derived from an EMBL/GenBank/DDBJ whole genome shotgun (WGS) entry which is preliminary data.</text>
</comment>
<dbReference type="InterPro" id="IPR031107">
    <property type="entry name" value="Small_HSP"/>
</dbReference>
<protein>
    <submittedName>
        <fullName evidence="6">HSP20-like chaperone</fullName>
    </submittedName>
</protein>
<evidence type="ECO:0000256" key="3">
    <source>
        <dbReference type="RuleBase" id="RU003616"/>
    </source>
</evidence>
<accession>A0A8H4BP59</accession>
<dbReference type="CDD" id="cd06464">
    <property type="entry name" value="ACD_sHsps-like"/>
    <property type="match status" value="1"/>
</dbReference>
<evidence type="ECO:0000259" key="5">
    <source>
        <dbReference type="PROSITE" id="PS01031"/>
    </source>
</evidence>
<proteinExistence type="inferred from homology"/>
<dbReference type="Proteomes" id="UP000469890">
    <property type="component" value="Unassembled WGS sequence"/>
</dbReference>
<dbReference type="AlphaFoldDB" id="A0A8H4BP59"/>
<dbReference type="InterPro" id="IPR008978">
    <property type="entry name" value="HSP20-like_chaperone"/>
</dbReference>
<organism evidence="6 7">
    <name type="scientific">Mucor circinelloides f. lusitanicus</name>
    <name type="common">Mucor racemosus var. lusitanicus</name>
    <dbReference type="NCBI Taxonomy" id="29924"/>
    <lineage>
        <taxon>Eukaryota</taxon>
        <taxon>Fungi</taxon>
        <taxon>Fungi incertae sedis</taxon>
        <taxon>Mucoromycota</taxon>
        <taxon>Mucoromycotina</taxon>
        <taxon>Mucoromycetes</taxon>
        <taxon>Mucorales</taxon>
        <taxon>Mucorineae</taxon>
        <taxon>Mucoraceae</taxon>
        <taxon>Mucor</taxon>
    </lineage>
</organism>
<comment type="similarity">
    <text evidence="2 3">Belongs to the small heat shock protein (HSP20) family.</text>
</comment>
<reference evidence="6 7" key="1">
    <citation type="submission" date="2019-09" db="EMBL/GenBank/DDBJ databases">
        <authorList>
            <consortium name="DOE Joint Genome Institute"/>
            <person name="Mondo S.J."/>
            <person name="Navarro-Mendoza M.I."/>
            <person name="Perez-Arques C."/>
            <person name="Panchal S."/>
            <person name="Nicolas F.E."/>
            <person name="Ganguly P."/>
            <person name="Pangilinan J."/>
            <person name="Grigoriev I."/>
            <person name="Heitman J."/>
            <person name="Sanya K."/>
            <person name="Garre V."/>
        </authorList>
    </citation>
    <scope>NUCLEOTIDE SEQUENCE [LARGE SCALE GENOMIC DNA]</scope>
    <source>
        <strain evidence="6 7">MU402</strain>
    </source>
</reference>
<dbReference type="PROSITE" id="PS01031">
    <property type="entry name" value="SHSP"/>
    <property type="match status" value="1"/>
</dbReference>
<dbReference type="SUPFAM" id="SSF49764">
    <property type="entry name" value="HSP20-like chaperones"/>
    <property type="match status" value="1"/>
</dbReference>
<dbReference type="Pfam" id="PF00011">
    <property type="entry name" value="HSP20"/>
    <property type="match status" value="2"/>
</dbReference>
<feature type="region of interest" description="Disordered" evidence="4">
    <location>
        <begin position="83"/>
        <end position="126"/>
    </location>
</feature>
<evidence type="ECO:0000313" key="7">
    <source>
        <dbReference type="Proteomes" id="UP000469890"/>
    </source>
</evidence>
<sequence>MALSPHISNALREVQRAMVDLEHMLGGLPGTLMPSVFNRTGSRCPTTDMVETKDSYELQAEVPGFDKKDIQVEVPDSHTIVLKGTMQQEHKMEPPTSTSSDEQKGAEDTSDTQRVTETATDKEKQAIEASDNCQWWVQERVSGSFFRSFHLPINIDPQSIKASYVNGVLKVTIPKAESKKSTSIDID</sequence>
<dbReference type="PANTHER" id="PTHR11527">
    <property type="entry name" value="HEAT-SHOCK PROTEIN 20 FAMILY MEMBER"/>
    <property type="match status" value="1"/>
</dbReference>
<dbReference type="Gene3D" id="2.60.40.790">
    <property type="match status" value="1"/>
</dbReference>
<dbReference type="InterPro" id="IPR002068">
    <property type="entry name" value="A-crystallin/Hsp20_dom"/>
</dbReference>
<evidence type="ECO:0000256" key="1">
    <source>
        <dbReference type="ARBA" id="ARBA00023016"/>
    </source>
</evidence>
<evidence type="ECO:0000313" key="6">
    <source>
        <dbReference type="EMBL" id="KAF1805808.1"/>
    </source>
</evidence>
<feature type="domain" description="SHSP" evidence="5">
    <location>
        <begin position="38"/>
        <end position="187"/>
    </location>
</feature>
<dbReference type="EMBL" id="JAAECE010000002">
    <property type="protein sequence ID" value="KAF1805808.1"/>
    <property type="molecule type" value="Genomic_DNA"/>
</dbReference>
<evidence type="ECO:0000256" key="2">
    <source>
        <dbReference type="PROSITE-ProRule" id="PRU00285"/>
    </source>
</evidence>
<name>A0A8H4BP59_MUCCL</name>
<evidence type="ECO:0000256" key="4">
    <source>
        <dbReference type="SAM" id="MobiDB-lite"/>
    </source>
</evidence>